<gene>
    <name evidence="2" type="ORF">M6B38_137245</name>
    <name evidence="1" type="ORF">M6B38_141785</name>
    <name evidence="3" type="ORF">M6B38_387920</name>
</gene>
<dbReference type="AlphaFoldDB" id="A0AAX6FG06"/>
<comment type="caution">
    <text evidence="2">The sequence shown here is derived from an EMBL/GenBank/DDBJ whole genome shotgun (WGS) entry which is preliminary data.</text>
</comment>
<evidence type="ECO:0000313" key="1">
    <source>
        <dbReference type="EMBL" id="KAJ6813874.1"/>
    </source>
</evidence>
<evidence type="ECO:0000313" key="4">
    <source>
        <dbReference type="Proteomes" id="UP001140949"/>
    </source>
</evidence>
<proteinExistence type="predicted"/>
<dbReference type="EMBL" id="JANAVB010030217">
    <property type="protein sequence ID" value="KAJ6813874.1"/>
    <property type="molecule type" value="Genomic_DNA"/>
</dbReference>
<evidence type="ECO:0000313" key="3">
    <source>
        <dbReference type="EMBL" id="KAJ6822835.1"/>
    </source>
</evidence>
<dbReference type="Proteomes" id="UP001140949">
    <property type="component" value="Unassembled WGS sequence"/>
</dbReference>
<dbReference type="EMBL" id="JANAVB010029435">
    <property type="protein sequence ID" value="KAJ6814921.1"/>
    <property type="molecule type" value="Genomic_DNA"/>
</dbReference>
<evidence type="ECO:0000313" key="2">
    <source>
        <dbReference type="EMBL" id="KAJ6814921.1"/>
    </source>
</evidence>
<protein>
    <submittedName>
        <fullName evidence="2">Uncharacterized protein</fullName>
    </submittedName>
</protein>
<sequence>MDTKTIQTTILACPRVLFCCCNNCLADIHDMGPPGACLFAKPSCPTACVGMLRTTVCLGLTSIYHNLFLYWYVASGPELESFEQKL</sequence>
<reference evidence="2" key="1">
    <citation type="journal article" date="2023" name="GigaByte">
        <title>Genome assembly of the bearded iris, Iris pallida Lam.</title>
        <authorList>
            <person name="Bruccoleri R.E."/>
            <person name="Oakeley E.J."/>
            <person name="Faust A.M.E."/>
            <person name="Altorfer M."/>
            <person name="Dessus-Babus S."/>
            <person name="Burckhardt D."/>
            <person name="Oertli M."/>
            <person name="Naumann U."/>
            <person name="Petersen F."/>
            <person name="Wong J."/>
        </authorList>
    </citation>
    <scope>NUCLEOTIDE SEQUENCE</scope>
    <source>
        <strain evidence="2">GSM-AAB239-AS_SAM_17_03QT</strain>
    </source>
</reference>
<accession>A0AAX6FG06</accession>
<organism evidence="2 4">
    <name type="scientific">Iris pallida</name>
    <name type="common">Sweet iris</name>
    <dbReference type="NCBI Taxonomy" id="29817"/>
    <lineage>
        <taxon>Eukaryota</taxon>
        <taxon>Viridiplantae</taxon>
        <taxon>Streptophyta</taxon>
        <taxon>Embryophyta</taxon>
        <taxon>Tracheophyta</taxon>
        <taxon>Spermatophyta</taxon>
        <taxon>Magnoliopsida</taxon>
        <taxon>Liliopsida</taxon>
        <taxon>Asparagales</taxon>
        <taxon>Iridaceae</taxon>
        <taxon>Iridoideae</taxon>
        <taxon>Irideae</taxon>
        <taxon>Iris</taxon>
    </lineage>
</organism>
<reference evidence="2" key="2">
    <citation type="submission" date="2023-04" db="EMBL/GenBank/DDBJ databases">
        <authorList>
            <person name="Bruccoleri R.E."/>
            <person name="Oakeley E.J."/>
            <person name="Faust A.-M."/>
            <person name="Dessus-Babus S."/>
            <person name="Altorfer M."/>
            <person name="Burckhardt D."/>
            <person name="Oertli M."/>
            <person name="Naumann U."/>
            <person name="Petersen F."/>
            <person name="Wong J."/>
        </authorList>
    </citation>
    <scope>NUCLEOTIDE SEQUENCE</scope>
    <source>
        <strain evidence="2">GSM-AAB239-AS_SAM_17_03QT</strain>
        <tissue evidence="2">Leaf</tissue>
    </source>
</reference>
<keyword evidence="4" id="KW-1185">Reference proteome</keyword>
<dbReference type="EMBL" id="JANAVB010023966">
    <property type="protein sequence ID" value="KAJ6822835.1"/>
    <property type="molecule type" value="Genomic_DNA"/>
</dbReference>
<name>A0AAX6FG06_IRIPA</name>